<evidence type="ECO:0000259" key="5">
    <source>
        <dbReference type="SMART" id="SM00849"/>
    </source>
</evidence>
<dbReference type="CDD" id="cd16277">
    <property type="entry name" value="metallo-hydrolase-like_MBL-fold"/>
    <property type="match status" value="1"/>
</dbReference>
<name>A0AB34VNU0_9GAMM</name>
<dbReference type="InterPro" id="IPR051013">
    <property type="entry name" value="MBL_superfamily_lactonases"/>
</dbReference>
<dbReference type="Pfam" id="PF00753">
    <property type="entry name" value="Lactamase_B"/>
    <property type="match status" value="1"/>
</dbReference>
<evidence type="ECO:0000313" key="7">
    <source>
        <dbReference type="Proteomes" id="UP000072520"/>
    </source>
</evidence>
<sequence length="293" mass="32698">MSKLLSWHVAGAKITKIPEQQSNGIPVLSLFPQWDRQSALRFAEHIQRHDLDFTDETVSLSTHSWLIEKDGKVIILDTASGNGKKRPGNAKFHEMNSHWLHALRAAGVEPEQVDAVVLTHLHVDHVGWNTVLKKGQWRPTFPNARYYFSADEYHFYQNPLNVMPESTGAMDDSVYPVVASGQAVFLDSAETEVVAGLQIHRTPGHSVDHLAFSFSDGGETALFWGDVVHSPLQICLPELNSRYCEFPDTAKKSRTVMMNVAAQTRALVFTSHFSDSSAGRVLNTNGQLTWQHA</sequence>
<dbReference type="RefSeq" id="WP_058708153.1">
    <property type="nucleotide sequence ID" value="NZ_LDSI01000002.1"/>
</dbReference>
<evidence type="ECO:0000256" key="1">
    <source>
        <dbReference type="ARBA" id="ARBA00007749"/>
    </source>
</evidence>
<dbReference type="Gene3D" id="3.60.15.10">
    <property type="entry name" value="Ribonuclease Z/Hydroxyacylglutathione hydrolase-like"/>
    <property type="match status" value="1"/>
</dbReference>
<dbReference type="EMBL" id="LDSI01000002">
    <property type="protein sequence ID" value="KTT01299.1"/>
    <property type="molecule type" value="Genomic_DNA"/>
</dbReference>
<comment type="caution">
    <text evidence="6">The sequence shown here is derived from an EMBL/GenBank/DDBJ whole genome shotgun (WGS) entry which is preliminary data.</text>
</comment>
<evidence type="ECO:0000313" key="6">
    <source>
        <dbReference type="EMBL" id="KTT01299.1"/>
    </source>
</evidence>
<keyword evidence="4" id="KW-0862">Zinc</keyword>
<dbReference type="SMART" id="SM00849">
    <property type="entry name" value="Lactamase_B"/>
    <property type="match status" value="1"/>
</dbReference>
<protein>
    <submittedName>
        <fullName evidence="6">Beta-lactamase</fullName>
    </submittedName>
</protein>
<dbReference type="InterPro" id="IPR001279">
    <property type="entry name" value="Metallo-B-lactamas"/>
</dbReference>
<evidence type="ECO:0000256" key="2">
    <source>
        <dbReference type="ARBA" id="ARBA00022723"/>
    </source>
</evidence>
<keyword evidence="3" id="KW-0378">Hydrolase</keyword>
<dbReference type="SUPFAM" id="SSF56281">
    <property type="entry name" value="Metallo-hydrolase/oxidoreductase"/>
    <property type="match status" value="1"/>
</dbReference>
<dbReference type="PANTHER" id="PTHR42978:SF6">
    <property type="entry name" value="QUORUM-QUENCHING LACTONASE YTNP-RELATED"/>
    <property type="match status" value="1"/>
</dbReference>
<evidence type="ECO:0000256" key="4">
    <source>
        <dbReference type="ARBA" id="ARBA00022833"/>
    </source>
</evidence>
<dbReference type="GO" id="GO:0046872">
    <property type="term" value="F:metal ion binding"/>
    <property type="evidence" value="ECO:0007669"/>
    <property type="project" value="UniProtKB-KW"/>
</dbReference>
<dbReference type="Proteomes" id="UP000072520">
    <property type="component" value="Unassembled WGS sequence"/>
</dbReference>
<feature type="domain" description="Metallo-beta-lactamase" evidence="5">
    <location>
        <begin position="61"/>
        <end position="272"/>
    </location>
</feature>
<evidence type="ECO:0000256" key="3">
    <source>
        <dbReference type="ARBA" id="ARBA00022801"/>
    </source>
</evidence>
<dbReference type="InterPro" id="IPR036866">
    <property type="entry name" value="RibonucZ/Hydroxyglut_hydro"/>
</dbReference>
<proteinExistence type="inferred from homology"/>
<accession>A0AB34VNU0</accession>
<gene>
    <name evidence="6" type="ORF">RSA13_02450</name>
</gene>
<reference evidence="6 7" key="1">
    <citation type="journal article" date="2016" name="Front. Microbiol.">
        <title>Genomic Resource of Rice Seed Associated Bacteria.</title>
        <authorList>
            <person name="Midha S."/>
            <person name="Bansal K."/>
            <person name="Sharma S."/>
            <person name="Kumar N."/>
            <person name="Patil P.P."/>
            <person name="Chaudhry V."/>
            <person name="Patil P.B."/>
        </authorList>
    </citation>
    <scope>NUCLEOTIDE SEQUENCE [LARGE SCALE GENOMIC DNA]</scope>
    <source>
        <strain evidence="6 7">RSA13</strain>
    </source>
</reference>
<dbReference type="AlphaFoldDB" id="A0AB34VNU0"/>
<dbReference type="PANTHER" id="PTHR42978">
    <property type="entry name" value="QUORUM-QUENCHING LACTONASE YTNP-RELATED-RELATED"/>
    <property type="match status" value="1"/>
</dbReference>
<dbReference type="GO" id="GO:0016787">
    <property type="term" value="F:hydrolase activity"/>
    <property type="evidence" value="ECO:0007669"/>
    <property type="project" value="UniProtKB-KW"/>
</dbReference>
<keyword evidence="2" id="KW-0479">Metal-binding</keyword>
<organism evidence="6 7">
    <name type="scientific">Pantoea stewartii</name>
    <dbReference type="NCBI Taxonomy" id="66269"/>
    <lineage>
        <taxon>Bacteria</taxon>
        <taxon>Pseudomonadati</taxon>
        <taxon>Pseudomonadota</taxon>
        <taxon>Gammaproteobacteria</taxon>
        <taxon>Enterobacterales</taxon>
        <taxon>Erwiniaceae</taxon>
        <taxon>Pantoea</taxon>
    </lineage>
</organism>
<comment type="similarity">
    <text evidence="1">Belongs to the metallo-beta-lactamase superfamily.</text>
</comment>